<evidence type="ECO:0000313" key="2">
    <source>
        <dbReference type="EMBL" id="KAF5811961.1"/>
    </source>
</evidence>
<accession>A0A9K3JAJ9</accession>
<dbReference type="InterPro" id="IPR035979">
    <property type="entry name" value="RBD_domain_sf"/>
</dbReference>
<dbReference type="Gene3D" id="3.30.70.330">
    <property type="match status" value="1"/>
</dbReference>
<dbReference type="InterPro" id="IPR000504">
    <property type="entry name" value="RRM_dom"/>
</dbReference>
<reference evidence="2" key="2">
    <citation type="submission" date="2020-06" db="EMBL/GenBank/DDBJ databases">
        <title>Helianthus annuus Genome sequencing and assembly Release 2.</title>
        <authorList>
            <person name="Gouzy J."/>
            <person name="Langlade N."/>
            <person name="Munos S."/>
        </authorList>
    </citation>
    <scope>NUCLEOTIDE SEQUENCE</scope>
    <source>
        <tissue evidence="2">Leaves</tissue>
    </source>
</reference>
<comment type="caution">
    <text evidence="2">The sequence shown here is derived from an EMBL/GenBank/DDBJ whole genome shotgun (WGS) entry which is preliminary data.</text>
</comment>
<dbReference type="Proteomes" id="UP000215914">
    <property type="component" value="Unassembled WGS sequence"/>
</dbReference>
<dbReference type="AlphaFoldDB" id="A0A9K3JAJ9"/>
<sequence>MTMAGCAFVKYETKEQVVSAIEGLNGKHKMEGSNVPLVVKWADTEKERQARKAKNAQSHWLLLW</sequence>
<dbReference type="InterPro" id="IPR012677">
    <property type="entry name" value="Nucleotide-bd_a/b_plait_sf"/>
</dbReference>
<evidence type="ECO:0000313" key="3">
    <source>
        <dbReference type="Proteomes" id="UP000215914"/>
    </source>
</evidence>
<evidence type="ECO:0000259" key="1">
    <source>
        <dbReference type="Pfam" id="PF00076"/>
    </source>
</evidence>
<keyword evidence="3" id="KW-1185">Reference proteome</keyword>
<protein>
    <submittedName>
        <fullName evidence="2">RNA recognition motif domain, nucleotide-binding alpha-beta plait domain superfamily</fullName>
    </submittedName>
</protein>
<feature type="domain" description="RRM" evidence="1">
    <location>
        <begin position="5"/>
        <end position="32"/>
    </location>
</feature>
<organism evidence="2 3">
    <name type="scientific">Helianthus annuus</name>
    <name type="common">Common sunflower</name>
    <dbReference type="NCBI Taxonomy" id="4232"/>
    <lineage>
        <taxon>Eukaryota</taxon>
        <taxon>Viridiplantae</taxon>
        <taxon>Streptophyta</taxon>
        <taxon>Embryophyta</taxon>
        <taxon>Tracheophyta</taxon>
        <taxon>Spermatophyta</taxon>
        <taxon>Magnoliopsida</taxon>
        <taxon>eudicotyledons</taxon>
        <taxon>Gunneridae</taxon>
        <taxon>Pentapetalae</taxon>
        <taxon>asterids</taxon>
        <taxon>campanulids</taxon>
        <taxon>Asterales</taxon>
        <taxon>Asteraceae</taxon>
        <taxon>Asteroideae</taxon>
        <taxon>Heliantheae alliance</taxon>
        <taxon>Heliantheae</taxon>
        <taxon>Helianthus</taxon>
    </lineage>
</organism>
<dbReference type="Gramene" id="mRNA:HanXRQr2_Chr04g0187371">
    <property type="protein sequence ID" value="mRNA:HanXRQr2_Chr04g0187371"/>
    <property type="gene ID" value="HanXRQr2_Chr04g0187371"/>
</dbReference>
<name>A0A9K3JAJ9_HELAN</name>
<dbReference type="EMBL" id="MNCJ02000319">
    <property type="protein sequence ID" value="KAF5811961.1"/>
    <property type="molecule type" value="Genomic_DNA"/>
</dbReference>
<proteinExistence type="predicted"/>
<reference evidence="2" key="1">
    <citation type="journal article" date="2017" name="Nature">
        <title>The sunflower genome provides insights into oil metabolism, flowering and Asterid evolution.</title>
        <authorList>
            <person name="Badouin H."/>
            <person name="Gouzy J."/>
            <person name="Grassa C.J."/>
            <person name="Murat F."/>
            <person name="Staton S.E."/>
            <person name="Cottret L."/>
            <person name="Lelandais-Briere C."/>
            <person name="Owens G.L."/>
            <person name="Carrere S."/>
            <person name="Mayjonade B."/>
            <person name="Legrand L."/>
            <person name="Gill N."/>
            <person name="Kane N.C."/>
            <person name="Bowers J.E."/>
            <person name="Hubner S."/>
            <person name="Bellec A."/>
            <person name="Berard A."/>
            <person name="Berges H."/>
            <person name="Blanchet N."/>
            <person name="Boniface M.C."/>
            <person name="Brunel D."/>
            <person name="Catrice O."/>
            <person name="Chaidir N."/>
            <person name="Claudel C."/>
            <person name="Donnadieu C."/>
            <person name="Faraut T."/>
            <person name="Fievet G."/>
            <person name="Helmstetter N."/>
            <person name="King M."/>
            <person name="Knapp S.J."/>
            <person name="Lai Z."/>
            <person name="Le Paslier M.C."/>
            <person name="Lippi Y."/>
            <person name="Lorenzon L."/>
            <person name="Mandel J.R."/>
            <person name="Marage G."/>
            <person name="Marchand G."/>
            <person name="Marquand E."/>
            <person name="Bret-Mestries E."/>
            <person name="Morien E."/>
            <person name="Nambeesan S."/>
            <person name="Nguyen T."/>
            <person name="Pegot-Espagnet P."/>
            <person name="Pouilly N."/>
            <person name="Raftis F."/>
            <person name="Sallet E."/>
            <person name="Schiex T."/>
            <person name="Thomas J."/>
            <person name="Vandecasteele C."/>
            <person name="Vares D."/>
            <person name="Vear F."/>
            <person name="Vautrin S."/>
            <person name="Crespi M."/>
            <person name="Mangin B."/>
            <person name="Burke J.M."/>
            <person name="Salse J."/>
            <person name="Munos S."/>
            <person name="Vincourt P."/>
            <person name="Rieseberg L.H."/>
            <person name="Langlade N.B."/>
        </authorList>
    </citation>
    <scope>NUCLEOTIDE SEQUENCE</scope>
    <source>
        <tissue evidence="2">Leaves</tissue>
    </source>
</reference>
<dbReference type="SUPFAM" id="SSF54928">
    <property type="entry name" value="RNA-binding domain, RBD"/>
    <property type="match status" value="1"/>
</dbReference>
<dbReference type="GO" id="GO:0003723">
    <property type="term" value="F:RNA binding"/>
    <property type="evidence" value="ECO:0007669"/>
    <property type="project" value="InterPro"/>
</dbReference>
<dbReference type="Pfam" id="PF00076">
    <property type="entry name" value="RRM_1"/>
    <property type="match status" value="1"/>
</dbReference>
<gene>
    <name evidence="2" type="ORF">HanXRQr2_Chr04g0187371</name>
</gene>